<dbReference type="Proteomes" id="UP001500459">
    <property type="component" value="Unassembled WGS sequence"/>
</dbReference>
<feature type="domain" description="HTH marR-type" evidence="4">
    <location>
        <begin position="37"/>
        <end position="167"/>
    </location>
</feature>
<gene>
    <name evidence="5" type="ORF">GCM10022393_31060</name>
</gene>
<sequence>MQHDLVIHLYIQQLLIQMNIEDIIKTNSALPLSRKAIVNLLYTEHWVSDNMNTVLKPYDISIQQFNVLRILKGQKGKPANLSTIQERMVNKMSNTTRLVDKLKKRSLVKRIQCKSNRRKVEITITKEGIDFLEQINPIVDNFEKTTTCNLTETELILLNKLLNKLRA</sequence>
<reference evidence="6" key="1">
    <citation type="journal article" date="2019" name="Int. J. Syst. Evol. Microbiol.">
        <title>The Global Catalogue of Microorganisms (GCM) 10K type strain sequencing project: providing services to taxonomists for standard genome sequencing and annotation.</title>
        <authorList>
            <consortium name="The Broad Institute Genomics Platform"/>
            <consortium name="The Broad Institute Genome Sequencing Center for Infectious Disease"/>
            <person name="Wu L."/>
            <person name="Ma J."/>
        </authorList>
    </citation>
    <scope>NUCLEOTIDE SEQUENCE [LARGE SCALE GENOMIC DNA]</scope>
    <source>
        <strain evidence="6">JCM 17106</strain>
    </source>
</reference>
<dbReference type="SMART" id="SM00347">
    <property type="entry name" value="HTH_MARR"/>
    <property type="match status" value="1"/>
</dbReference>
<proteinExistence type="predicted"/>
<evidence type="ECO:0000313" key="6">
    <source>
        <dbReference type="Proteomes" id="UP001500459"/>
    </source>
</evidence>
<keyword evidence="2" id="KW-0238">DNA-binding</keyword>
<evidence type="ECO:0000256" key="3">
    <source>
        <dbReference type="ARBA" id="ARBA00023163"/>
    </source>
</evidence>
<keyword evidence="6" id="KW-1185">Reference proteome</keyword>
<accession>A0ABP6UP42</accession>
<evidence type="ECO:0000259" key="4">
    <source>
        <dbReference type="PROSITE" id="PS50995"/>
    </source>
</evidence>
<dbReference type="Gene3D" id="1.10.10.10">
    <property type="entry name" value="Winged helix-like DNA-binding domain superfamily/Winged helix DNA-binding domain"/>
    <property type="match status" value="1"/>
</dbReference>
<keyword evidence="3" id="KW-0804">Transcription</keyword>
<evidence type="ECO:0000256" key="1">
    <source>
        <dbReference type="ARBA" id="ARBA00023015"/>
    </source>
</evidence>
<dbReference type="InterPro" id="IPR036390">
    <property type="entry name" value="WH_DNA-bd_sf"/>
</dbReference>
<dbReference type="PANTHER" id="PTHR42756">
    <property type="entry name" value="TRANSCRIPTIONAL REGULATOR, MARR"/>
    <property type="match status" value="1"/>
</dbReference>
<dbReference type="SUPFAM" id="SSF46785">
    <property type="entry name" value="Winged helix' DNA-binding domain"/>
    <property type="match status" value="1"/>
</dbReference>
<dbReference type="EMBL" id="BAABCW010000014">
    <property type="protein sequence ID" value="GAA3514907.1"/>
    <property type="molecule type" value="Genomic_DNA"/>
</dbReference>
<dbReference type="Pfam" id="PF01047">
    <property type="entry name" value="MarR"/>
    <property type="match status" value="1"/>
</dbReference>
<organism evidence="5 6">
    <name type="scientific">Aquimarina addita</name>
    <dbReference type="NCBI Taxonomy" id="870485"/>
    <lineage>
        <taxon>Bacteria</taxon>
        <taxon>Pseudomonadati</taxon>
        <taxon>Bacteroidota</taxon>
        <taxon>Flavobacteriia</taxon>
        <taxon>Flavobacteriales</taxon>
        <taxon>Flavobacteriaceae</taxon>
        <taxon>Aquimarina</taxon>
    </lineage>
</organism>
<comment type="caution">
    <text evidence="5">The sequence shown here is derived from an EMBL/GenBank/DDBJ whole genome shotgun (WGS) entry which is preliminary data.</text>
</comment>
<dbReference type="InterPro" id="IPR000835">
    <property type="entry name" value="HTH_MarR-typ"/>
</dbReference>
<name>A0ABP6UP42_9FLAO</name>
<dbReference type="PROSITE" id="PS50995">
    <property type="entry name" value="HTH_MARR_2"/>
    <property type="match status" value="1"/>
</dbReference>
<dbReference type="PRINTS" id="PR00598">
    <property type="entry name" value="HTHMARR"/>
</dbReference>
<keyword evidence="1" id="KW-0805">Transcription regulation</keyword>
<protein>
    <recommendedName>
        <fullName evidence="4">HTH marR-type domain-containing protein</fullName>
    </recommendedName>
</protein>
<dbReference type="PANTHER" id="PTHR42756:SF1">
    <property type="entry name" value="TRANSCRIPTIONAL REPRESSOR OF EMRAB OPERON"/>
    <property type="match status" value="1"/>
</dbReference>
<evidence type="ECO:0000313" key="5">
    <source>
        <dbReference type="EMBL" id="GAA3514907.1"/>
    </source>
</evidence>
<dbReference type="InterPro" id="IPR036388">
    <property type="entry name" value="WH-like_DNA-bd_sf"/>
</dbReference>
<evidence type="ECO:0000256" key="2">
    <source>
        <dbReference type="ARBA" id="ARBA00023125"/>
    </source>
</evidence>